<protein>
    <submittedName>
        <fullName evidence="4">Transcriptional regulator, contains XRE-family HTH domain</fullName>
    </submittedName>
</protein>
<keyword evidence="1" id="KW-0238">DNA-binding</keyword>
<dbReference type="InterPro" id="IPR050807">
    <property type="entry name" value="TransReg_Diox_bact_type"/>
</dbReference>
<evidence type="ECO:0000256" key="1">
    <source>
        <dbReference type="ARBA" id="ARBA00023125"/>
    </source>
</evidence>
<evidence type="ECO:0000259" key="3">
    <source>
        <dbReference type="PROSITE" id="PS50943"/>
    </source>
</evidence>
<dbReference type="GO" id="GO:0003700">
    <property type="term" value="F:DNA-binding transcription factor activity"/>
    <property type="evidence" value="ECO:0007669"/>
    <property type="project" value="TreeGrafter"/>
</dbReference>
<feature type="domain" description="HTH cro/C1-type" evidence="3">
    <location>
        <begin position="45"/>
        <end position="99"/>
    </location>
</feature>
<name>A0A1G8DQ96_9PROT</name>
<evidence type="ECO:0000256" key="2">
    <source>
        <dbReference type="SAM" id="MobiDB-lite"/>
    </source>
</evidence>
<dbReference type="STRING" id="83401.SAMN05421742_10888"/>
<dbReference type="SUPFAM" id="SSF47413">
    <property type="entry name" value="lambda repressor-like DNA-binding domains"/>
    <property type="match status" value="1"/>
</dbReference>
<dbReference type="AlphaFoldDB" id="A0A1G8DQ96"/>
<dbReference type="InterPro" id="IPR010982">
    <property type="entry name" value="Lambda_DNA-bd_dom_sf"/>
</dbReference>
<evidence type="ECO:0000313" key="4">
    <source>
        <dbReference type="EMBL" id="SDH59886.1"/>
    </source>
</evidence>
<dbReference type="CDD" id="cd00093">
    <property type="entry name" value="HTH_XRE"/>
    <property type="match status" value="1"/>
</dbReference>
<reference evidence="5" key="1">
    <citation type="submission" date="2016-10" db="EMBL/GenBank/DDBJ databases">
        <authorList>
            <person name="Varghese N."/>
            <person name="Submissions S."/>
        </authorList>
    </citation>
    <scope>NUCLEOTIDE SEQUENCE [LARGE SCALE GENOMIC DNA]</scope>
    <source>
        <strain evidence="5">930I</strain>
    </source>
</reference>
<keyword evidence="5" id="KW-1185">Reference proteome</keyword>
<dbReference type="SMART" id="SM00530">
    <property type="entry name" value="HTH_XRE"/>
    <property type="match status" value="1"/>
</dbReference>
<dbReference type="GO" id="GO:0005829">
    <property type="term" value="C:cytosol"/>
    <property type="evidence" value="ECO:0007669"/>
    <property type="project" value="TreeGrafter"/>
</dbReference>
<dbReference type="InterPro" id="IPR001387">
    <property type="entry name" value="Cro/C1-type_HTH"/>
</dbReference>
<dbReference type="PANTHER" id="PTHR46797">
    <property type="entry name" value="HTH-TYPE TRANSCRIPTIONAL REGULATOR"/>
    <property type="match status" value="1"/>
</dbReference>
<dbReference type="EMBL" id="FNCV01000008">
    <property type="protein sequence ID" value="SDH59886.1"/>
    <property type="molecule type" value="Genomic_DNA"/>
</dbReference>
<dbReference type="GO" id="GO:0003677">
    <property type="term" value="F:DNA binding"/>
    <property type="evidence" value="ECO:0007669"/>
    <property type="project" value="UniProtKB-KW"/>
</dbReference>
<sequence>MRNQQMLNEGGNVVKRPTSASGRRQPFTAKEYGPDPVDVHVGRRLRLRRTLLGMSQEQLAAAIGVTFQQVQKYERGSNRISASRLFDIARVLGVPIAFFFEDITEETTKGRPTQNLPEQAGLGEPLVPAFEQDEMSRSETLELVRAFWRLPSQEMRTQILDLLKTMSRRD</sequence>
<evidence type="ECO:0000313" key="5">
    <source>
        <dbReference type="Proteomes" id="UP000217076"/>
    </source>
</evidence>
<gene>
    <name evidence="4" type="ORF">SAMN05421742_10888</name>
</gene>
<dbReference type="Gene3D" id="1.10.260.40">
    <property type="entry name" value="lambda repressor-like DNA-binding domains"/>
    <property type="match status" value="1"/>
</dbReference>
<dbReference type="PANTHER" id="PTHR46797:SF1">
    <property type="entry name" value="METHYLPHOSPHONATE SYNTHASE"/>
    <property type="match status" value="1"/>
</dbReference>
<dbReference type="PROSITE" id="PS50943">
    <property type="entry name" value="HTH_CROC1"/>
    <property type="match status" value="1"/>
</dbReference>
<accession>A0A1G8DQ96</accession>
<dbReference type="Proteomes" id="UP000217076">
    <property type="component" value="Unassembled WGS sequence"/>
</dbReference>
<proteinExistence type="predicted"/>
<dbReference type="Pfam" id="PF01381">
    <property type="entry name" value="HTH_3"/>
    <property type="match status" value="1"/>
</dbReference>
<feature type="region of interest" description="Disordered" evidence="2">
    <location>
        <begin position="1"/>
        <end position="35"/>
    </location>
</feature>
<organism evidence="4 5">
    <name type="scientific">Roseospirillum parvum</name>
    <dbReference type="NCBI Taxonomy" id="83401"/>
    <lineage>
        <taxon>Bacteria</taxon>
        <taxon>Pseudomonadati</taxon>
        <taxon>Pseudomonadota</taxon>
        <taxon>Alphaproteobacteria</taxon>
        <taxon>Rhodospirillales</taxon>
        <taxon>Rhodospirillaceae</taxon>
        <taxon>Roseospirillum</taxon>
    </lineage>
</organism>